<evidence type="ECO:0000313" key="7">
    <source>
        <dbReference type="Proteomes" id="UP000295598"/>
    </source>
</evidence>
<comment type="caution">
    <text evidence="6">The sequence shown here is derived from an EMBL/GenBank/DDBJ whole genome shotgun (WGS) entry which is preliminary data.</text>
</comment>
<dbReference type="Pfam" id="PF00126">
    <property type="entry name" value="HTH_1"/>
    <property type="match status" value="1"/>
</dbReference>
<keyword evidence="4" id="KW-0804">Transcription</keyword>
<dbReference type="PROSITE" id="PS50931">
    <property type="entry name" value="HTH_LYSR"/>
    <property type="match status" value="1"/>
</dbReference>
<dbReference type="Proteomes" id="UP000295598">
    <property type="component" value="Unassembled WGS sequence"/>
</dbReference>
<dbReference type="InterPro" id="IPR058163">
    <property type="entry name" value="LysR-type_TF_proteobact-type"/>
</dbReference>
<sequence>MKDLLRTDILATFVNVARSQSFSAAARLQGMAASSITRQIDSLEQMLEVKLFLRSTRGLSMTDAGEILFSRAQDIIDNLVDIQAELAALDGEPQGVLRVACLPTFGRHHIIPMLEELFTQYPKIQVELDQTERLTDPVRDRLDAVIRIGELKDSSLYSKRIATQTWVVCASPGYIQKYGAPTTLSELSNHYLLDKHHDPAGICWSHYQDAINLSNENRIFRSDDFDTLRIAAVNGFGVGLLPNWVVSSDIRSGELIALFNDPDERKDGIYLLRALAHPPAKLTVFISLLQEWLARAI</sequence>
<proteinExistence type="inferred from homology"/>
<dbReference type="Gene3D" id="3.40.190.290">
    <property type="match status" value="1"/>
</dbReference>
<dbReference type="InterPro" id="IPR005119">
    <property type="entry name" value="LysR_subst-bd"/>
</dbReference>
<gene>
    <name evidence="6" type="ORF">C5467_08070</name>
</gene>
<evidence type="ECO:0000256" key="3">
    <source>
        <dbReference type="ARBA" id="ARBA00023125"/>
    </source>
</evidence>
<dbReference type="EMBL" id="PUJY01000009">
    <property type="protein sequence ID" value="TDB60003.1"/>
    <property type="molecule type" value="Genomic_DNA"/>
</dbReference>
<dbReference type="GO" id="GO:0003700">
    <property type="term" value="F:DNA-binding transcription factor activity"/>
    <property type="evidence" value="ECO:0007669"/>
    <property type="project" value="InterPro"/>
</dbReference>
<evidence type="ECO:0000256" key="1">
    <source>
        <dbReference type="ARBA" id="ARBA00009437"/>
    </source>
</evidence>
<dbReference type="InterPro" id="IPR036388">
    <property type="entry name" value="WH-like_DNA-bd_sf"/>
</dbReference>
<keyword evidence="3" id="KW-0238">DNA-binding</keyword>
<evidence type="ECO:0000256" key="2">
    <source>
        <dbReference type="ARBA" id="ARBA00023015"/>
    </source>
</evidence>
<dbReference type="GO" id="GO:0043565">
    <property type="term" value="F:sequence-specific DNA binding"/>
    <property type="evidence" value="ECO:0007669"/>
    <property type="project" value="TreeGrafter"/>
</dbReference>
<dbReference type="Pfam" id="PF03466">
    <property type="entry name" value="LysR_substrate"/>
    <property type="match status" value="1"/>
</dbReference>
<dbReference type="CDD" id="cd08422">
    <property type="entry name" value="PBP2_CrgA_like"/>
    <property type="match status" value="1"/>
</dbReference>
<dbReference type="PANTHER" id="PTHR30537:SF66">
    <property type="entry name" value="IRON-REGULATED VIRULENCE REGULATORY PROTEIN IRGB"/>
    <property type="match status" value="1"/>
</dbReference>
<keyword evidence="2" id="KW-0805">Transcription regulation</keyword>
<dbReference type="Gene3D" id="1.10.10.10">
    <property type="entry name" value="Winged helix-like DNA-binding domain superfamily/Winged helix DNA-binding domain"/>
    <property type="match status" value="1"/>
</dbReference>
<dbReference type="SUPFAM" id="SSF46785">
    <property type="entry name" value="Winged helix' DNA-binding domain"/>
    <property type="match status" value="1"/>
</dbReference>
<feature type="domain" description="HTH lysR-type" evidence="5">
    <location>
        <begin position="5"/>
        <end position="62"/>
    </location>
</feature>
<reference evidence="6 7" key="1">
    <citation type="journal article" date="2019" name="Int. J. Syst. Evol. Microbiol.">
        <title>Photorhabdus khanii subsp. guanajuatensis subsp. nov., isolated from Heterorhabditis atacamensis, and Photorhabdus luminescens subsp. mexicana subsp. nov., isolated from Heterorhabditis mexicana entomopathogenic nematodes.</title>
        <authorList>
            <person name="Machado R.A.R."/>
            <person name="Bruno P."/>
            <person name="Arce C.C.M."/>
            <person name="Liechti N."/>
            <person name="Kohler A."/>
            <person name="Bernal J."/>
            <person name="Bruggmann R."/>
            <person name="Turlings T.C.J."/>
        </authorList>
    </citation>
    <scope>NUCLEOTIDE SEQUENCE [LARGE SCALE GENOMIC DNA]</scope>
    <source>
        <strain evidence="6 7">MEX20-17</strain>
    </source>
</reference>
<evidence type="ECO:0000259" key="5">
    <source>
        <dbReference type="PROSITE" id="PS50931"/>
    </source>
</evidence>
<dbReference type="GO" id="GO:0006351">
    <property type="term" value="P:DNA-templated transcription"/>
    <property type="evidence" value="ECO:0007669"/>
    <property type="project" value="TreeGrafter"/>
</dbReference>
<name>A0A4R4JZ35_9GAMM</name>
<accession>A0A4R4JZ35</accession>
<dbReference type="InterPro" id="IPR036390">
    <property type="entry name" value="WH_DNA-bd_sf"/>
</dbReference>
<organism evidence="6 7">
    <name type="scientific">Photorhabdus khanii subsp. guanajuatensis</name>
    <dbReference type="NCBI Taxonomy" id="2100166"/>
    <lineage>
        <taxon>Bacteria</taxon>
        <taxon>Pseudomonadati</taxon>
        <taxon>Pseudomonadota</taxon>
        <taxon>Gammaproteobacteria</taxon>
        <taxon>Enterobacterales</taxon>
        <taxon>Morganellaceae</taxon>
        <taxon>Photorhabdus</taxon>
    </lineage>
</organism>
<comment type="similarity">
    <text evidence="1">Belongs to the LysR transcriptional regulatory family.</text>
</comment>
<evidence type="ECO:0000256" key="4">
    <source>
        <dbReference type="ARBA" id="ARBA00023163"/>
    </source>
</evidence>
<dbReference type="PANTHER" id="PTHR30537">
    <property type="entry name" value="HTH-TYPE TRANSCRIPTIONAL REGULATOR"/>
    <property type="match status" value="1"/>
</dbReference>
<dbReference type="SUPFAM" id="SSF53850">
    <property type="entry name" value="Periplasmic binding protein-like II"/>
    <property type="match status" value="1"/>
</dbReference>
<protein>
    <submittedName>
        <fullName evidence="6">LysR family transcriptional regulator</fullName>
    </submittedName>
</protein>
<evidence type="ECO:0000313" key="6">
    <source>
        <dbReference type="EMBL" id="TDB60003.1"/>
    </source>
</evidence>
<dbReference type="FunFam" id="1.10.10.10:FF:000001">
    <property type="entry name" value="LysR family transcriptional regulator"/>
    <property type="match status" value="1"/>
</dbReference>
<dbReference type="InterPro" id="IPR000847">
    <property type="entry name" value="LysR_HTH_N"/>
</dbReference>
<dbReference type="AlphaFoldDB" id="A0A4R4JZ35"/>